<protein>
    <recommendedName>
        <fullName evidence="3">Thioredoxin domain-containing protein</fullName>
    </recommendedName>
</protein>
<name>A0AAV7PJR3_PLEWA</name>
<dbReference type="SUPFAM" id="SSF52833">
    <property type="entry name" value="Thioredoxin-like"/>
    <property type="match status" value="1"/>
</dbReference>
<dbReference type="Proteomes" id="UP001066276">
    <property type="component" value="Chromosome 7"/>
</dbReference>
<accession>A0AAV7PJR3</accession>
<evidence type="ECO:0000259" key="3">
    <source>
        <dbReference type="Pfam" id="PF00085"/>
    </source>
</evidence>
<dbReference type="PANTHER" id="PTHR14684:SF2">
    <property type="entry name" value="THIOREDOXIN DOMAIN-CONTAINING PROTEIN 15"/>
    <property type="match status" value="1"/>
</dbReference>
<keyword evidence="2" id="KW-0732">Signal</keyword>
<dbReference type="GO" id="GO:0005929">
    <property type="term" value="C:cilium"/>
    <property type="evidence" value="ECO:0007669"/>
    <property type="project" value="TreeGrafter"/>
</dbReference>
<dbReference type="GO" id="GO:0060271">
    <property type="term" value="P:cilium assembly"/>
    <property type="evidence" value="ECO:0007669"/>
    <property type="project" value="TreeGrafter"/>
</dbReference>
<dbReference type="EMBL" id="JANPWB010000011">
    <property type="protein sequence ID" value="KAJ1127464.1"/>
    <property type="molecule type" value="Genomic_DNA"/>
</dbReference>
<evidence type="ECO:0000313" key="4">
    <source>
        <dbReference type="EMBL" id="KAJ1127464.1"/>
    </source>
</evidence>
<reference evidence="4" key="1">
    <citation type="journal article" date="2022" name="bioRxiv">
        <title>Sequencing and chromosome-scale assembly of the giantPleurodeles waltlgenome.</title>
        <authorList>
            <person name="Brown T."/>
            <person name="Elewa A."/>
            <person name="Iarovenko S."/>
            <person name="Subramanian E."/>
            <person name="Araus A.J."/>
            <person name="Petzold A."/>
            <person name="Susuki M."/>
            <person name="Suzuki K.-i.T."/>
            <person name="Hayashi T."/>
            <person name="Toyoda A."/>
            <person name="Oliveira C."/>
            <person name="Osipova E."/>
            <person name="Leigh N.D."/>
            <person name="Simon A."/>
            <person name="Yun M.H."/>
        </authorList>
    </citation>
    <scope>NUCLEOTIDE SEQUENCE</scope>
    <source>
        <strain evidence="4">20211129_DDA</strain>
        <tissue evidence="4">Liver</tissue>
    </source>
</reference>
<sequence>MGPLLCQAILCSLCVLFARAPGYECYDSPSEKQVDIEVSRSLDHVAGNRGDDSQPSKTIQYKTAEMADAMLGTDFGSQYHLPLSMIPGGSRDVYENESEEGTCEAIIEGDECRAPESISTSDRTAADVQGEENPLIADLLPESLQVSSAKTEESNITESAKTPKVNCEERNITDIDNFTLRILNVSQDLMEFLNPNSSECTLVLFYTPWCHFSAGLAPHFNCLPRAFPTLHFLALDASQHSSLSTRFGTVAVPNILLFQGAKPMARFNHTERTLETLKAFIFNQSGIEANHDVAVTAEDHEGPLSNKPLTGIDWLLVFSMMFVASFIIYATLRTESIRWLLPGPEQEHPE</sequence>
<comment type="caution">
    <text evidence="4">The sequence shown here is derived from an EMBL/GenBank/DDBJ whole genome shotgun (WGS) entry which is preliminary data.</text>
</comment>
<proteinExistence type="predicted"/>
<dbReference type="Gene3D" id="3.40.30.10">
    <property type="entry name" value="Glutaredoxin"/>
    <property type="match status" value="1"/>
</dbReference>
<evidence type="ECO:0000256" key="2">
    <source>
        <dbReference type="SAM" id="SignalP"/>
    </source>
</evidence>
<feature type="chain" id="PRO_5043574681" description="Thioredoxin domain-containing protein" evidence="2">
    <location>
        <begin position="26"/>
        <end position="350"/>
    </location>
</feature>
<dbReference type="InterPro" id="IPR013766">
    <property type="entry name" value="Thioredoxin_domain"/>
</dbReference>
<feature type="domain" description="Thioredoxin" evidence="3">
    <location>
        <begin position="197"/>
        <end position="281"/>
    </location>
</feature>
<dbReference type="Pfam" id="PF00085">
    <property type="entry name" value="Thioredoxin"/>
    <property type="match status" value="1"/>
</dbReference>
<keyword evidence="1" id="KW-0812">Transmembrane</keyword>
<dbReference type="PANTHER" id="PTHR14684">
    <property type="entry name" value="THIOREDOXIN DOMAIN-CONTAINING PROTEIN 15"/>
    <property type="match status" value="1"/>
</dbReference>
<feature type="transmembrane region" description="Helical" evidence="1">
    <location>
        <begin position="314"/>
        <end position="332"/>
    </location>
</feature>
<evidence type="ECO:0000313" key="5">
    <source>
        <dbReference type="Proteomes" id="UP001066276"/>
    </source>
</evidence>
<dbReference type="InterPro" id="IPR042418">
    <property type="entry name" value="TXNDC15"/>
</dbReference>
<gene>
    <name evidence="4" type="ORF">NDU88_005866</name>
</gene>
<feature type="signal peptide" evidence="2">
    <location>
        <begin position="1"/>
        <end position="25"/>
    </location>
</feature>
<dbReference type="CDD" id="cd02999">
    <property type="entry name" value="PDI_a_ERp44_like"/>
    <property type="match status" value="1"/>
</dbReference>
<evidence type="ECO:0000256" key="1">
    <source>
        <dbReference type="SAM" id="Phobius"/>
    </source>
</evidence>
<keyword evidence="5" id="KW-1185">Reference proteome</keyword>
<dbReference type="InterPro" id="IPR036249">
    <property type="entry name" value="Thioredoxin-like_sf"/>
</dbReference>
<dbReference type="AlphaFoldDB" id="A0AAV7PJR3"/>
<keyword evidence="1" id="KW-0472">Membrane</keyword>
<keyword evidence="1" id="KW-1133">Transmembrane helix</keyword>
<organism evidence="4 5">
    <name type="scientific">Pleurodeles waltl</name>
    <name type="common">Iberian ribbed newt</name>
    <dbReference type="NCBI Taxonomy" id="8319"/>
    <lineage>
        <taxon>Eukaryota</taxon>
        <taxon>Metazoa</taxon>
        <taxon>Chordata</taxon>
        <taxon>Craniata</taxon>
        <taxon>Vertebrata</taxon>
        <taxon>Euteleostomi</taxon>
        <taxon>Amphibia</taxon>
        <taxon>Batrachia</taxon>
        <taxon>Caudata</taxon>
        <taxon>Salamandroidea</taxon>
        <taxon>Salamandridae</taxon>
        <taxon>Pleurodelinae</taxon>
        <taxon>Pleurodeles</taxon>
    </lineage>
</organism>